<accession>A0A179BP75</accession>
<evidence type="ECO:0000256" key="5">
    <source>
        <dbReference type="ARBA" id="ARBA00022840"/>
    </source>
</evidence>
<dbReference type="PROSITE" id="PS51192">
    <property type="entry name" value="HELICASE_ATP_BIND_1"/>
    <property type="match status" value="1"/>
</dbReference>
<dbReference type="SMART" id="SM00490">
    <property type="entry name" value="HELICc"/>
    <property type="match status" value="1"/>
</dbReference>
<keyword evidence="1" id="KW-0547">Nucleotide-binding</keyword>
<dbReference type="PANTHER" id="PTHR47964">
    <property type="entry name" value="ATP-DEPENDENT DNA HELICASE HOMOLOG RECG, CHLOROPLASTIC"/>
    <property type="match status" value="1"/>
</dbReference>
<evidence type="ECO:0000256" key="4">
    <source>
        <dbReference type="ARBA" id="ARBA00022806"/>
    </source>
</evidence>
<dbReference type="SMART" id="SM00487">
    <property type="entry name" value="DEXDc"/>
    <property type="match status" value="1"/>
</dbReference>
<keyword evidence="7" id="KW-0234">DNA repair</keyword>
<feature type="domain" description="Helicase ATP-binding" evidence="8">
    <location>
        <begin position="264"/>
        <end position="416"/>
    </location>
</feature>
<feature type="domain" description="Helicase C-terminal" evidence="9">
    <location>
        <begin position="568"/>
        <end position="725"/>
    </location>
</feature>
<dbReference type="GO" id="GO:0006281">
    <property type="term" value="P:DNA repair"/>
    <property type="evidence" value="ECO:0007669"/>
    <property type="project" value="UniProtKB-KW"/>
</dbReference>
<reference evidence="10 11" key="1">
    <citation type="submission" date="2016-04" db="EMBL/GenBank/DDBJ databases">
        <title>Acidithiobacillus ferrooxidans genome sequencing and assembly.</title>
        <authorList>
            <person name="Zhou Z."/>
        </authorList>
    </citation>
    <scope>NUCLEOTIDE SEQUENCE [LARGE SCALE GENOMIC DNA]</scope>
    <source>
        <strain evidence="10 11">BY0502</strain>
    </source>
</reference>
<dbReference type="Gene3D" id="2.40.50.140">
    <property type="entry name" value="Nucleic acid-binding proteins"/>
    <property type="match status" value="1"/>
</dbReference>
<dbReference type="Proteomes" id="UP000078302">
    <property type="component" value="Unassembled WGS sequence"/>
</dbReference>
<evidence type="ECO:0000256" key="2">
    <source>
        <dbReference type="ARBA" id="ARBA00022763"/>
    </source>
</evidence>
<evidence type="ECO:0000256" key="3">
    <source>
        <dbReference type="ARBA" id="ARBA00022801"/>
    </source>
</evidence>
<evidence type="ECO:0000313" key="10">
    <source>
        <dbReference type="EMBL" id="OAP93219.1"/>
    </source>
</evidence>
<dbReference type="Pfam" id="PF00270">
    <property type="entry name" value="DEAD"/>
    <property type="match status" value="1"/>
</dbReference>
<protein>
    <submittedName>
        <fullName evidence="10">ATP-dependent DNA helicase RecG</fullName>
    </submittedName>
</protein>
<evidence type="ECO:0000313" key="11">
    <source>
        <dbReference type="Proteomes" id="UP000078302"/>
    </source>
</evidence>
<organism evidence="10 11">
    <name type="scientific">Acidithiobacillus ferrooxidans</name>
    <name type="common">Thiobacillus ferrooxidans</name>
    <dbReference type="NCBI Taxonomy" id="920"/>
    <lineage>
        <taxon>Bacteria</taxon>
        <taxon>Pseudomonadati</taxon>
        <taxon>Pseudomonadota</taxon>
        <taxon>Acidithiobacillia</taxon>
        <taxon>Acidithiobacillales</taxon>
        <taxon>Acidithiobacillaceae</taxon>
        <taxon>Acidithiobacillus</taxon>
    </lineage>
</organism>
<dbReference type="SUPFAM" id="SSF52540">
    <property type="entry name" value="P-loop containing nucleoside triphosphate hydrolases"/>
    <property type="match status" value="1"/>
</dbReference>
<dbReference type="InterPro" id="IPR012340">
    <property type="entry name" value="NA-bd_OB-fold"/>
</dbReference>
<dbReference type="GO" id="GO:0016787">
    <property type="term" value="F:hydrolase activity"/>
    <property type="evidence" value="ECO:0007669"/>
    <property type="project" value="UniProtKB-KW"/>
</dbReference>
<dbReference type="InterPro" id="IPR047112">
    <property type="entry name" value="RecG/Mfd"/>
</dbReference>
<name>A0A179BP75_ACIFR</name>
<dbReference type="PANTHER" id="PTHR47964:SF1">
    <property type="entry name" value="ATP-DEPENDENT DNA HELICASE HOMOLOG RECG, CHLOROPLASTIC"/>
    <property type="match status" value="1"/>
</dbReference>
<dbReference type="Pfam" id="PF00271">
    <property type="entry name" value="Helicase_C"/>
    <property type="match status" value="1"/>
</dbReference>
<evidence type="ECO:0000256" key="7">
    <source>
        <dbReference type="ARBA" id="ARBA00023204"/>
    </source>
</evidence>
<keyword evidence="11" id="KW-1185">Reference proteome</keyword>
<dbReference type="SUPFAM" id="SSF50249">
    <property type="entry name" value="Nucleic acid-binding proteins"/>
    <property type="match status" value="1"/>
</dbReference>
<evidence type="ECO:0000259" key="9">
    <source>
        <dbReference type="PROSITE" id="PS51194"/>
    </source>
</evidence>
<dbReference type="InterPro" id="IPR014001">
    <property type="entry name" value="Helicase_ATP-bd"/>
</dbReference>
<comment type="caution">
    <text evidence="10">The sequence shown here is derived from an EMBL/GenBank/DDBJ whole genome shotgun (WGS) entry which is preliminary data.</text>
</comment>
<keyword evidence="5" id="KW-0067">ATP-binding</keyword>
<proteinExistence type="predicted"/>
<evidence type="ECO:0000256" key="1">
    <source>
        <dbReference type="ARBA" id="ARBA00022741"/>
    </source>
</evidence>
<dbReference type="InterPro" id="IPR027417">
    <property type="entry name" value="P-loop_NTPase"/>
</dbReference>
<dbReference type="CDD" id="cd04488">
    <property type="entry name" value="RecG_wedge_OBF"/>
    <property type="match status" value="1"/>
</dbReference>
<evidence type="ECO:0000259" key="8">
    <source>
        <dbReference type="PROSITE" id="PS51192"/>
    </source>
</evidence>
<keyword evidence="6" id="KW-0238">DNA-binding</keyword>
<sequence length="758" mass="84820">MPQMPEETISEKKPEDAGIRALVMTKPLRYEDRRFPIAIADADLGEKCLVIGKIITAHGNGKFLKVTAHDTNPRASGRELFTITFFHYRRWHTDLLKNGNTFAFLGKVTEFNGRRDLTQPTILDVADTGSIVPIYKRRGNTAGTAIGEEIATALDAASDDDINGITTQWVRRAAHKLGVMPITQAAREIHKPTSLDSLDAATEAMAHMELLERIEKTQKLKKEREKSTGVMVHVSADEIQTFAADLPYTLSPGQKSALEQVRQSLASPWPSKILLIGGVASGKTAICHISARAVVYGAREGRNKVLIVAPTQPLCAQLHKTFTEYFPSIKTHSLVGSKLKEKIPDADVYFGTHGAFNRGLDWSRVGLVVFDEEHRFGTGVKFDTVPDTANRIFMSATPIPRSMSLFMFGDMEMVRIKGRPTDRRVETRVLTREQGREAVAQVRDTIASGRKAIVVYGTIRREDEEEIQWKDARYLSPRFPGDRVMTIRAARDVRAARDESLDIHPDTLERFYRINKSFETRRLFMRYPGSESLAFPVLAYDSDAPNSLFILEKHAFIEIRDGKRKFKKWDALLKEIRAGFHPEVAMVRESLFRAGMDMDDATGYWEKMFPDQVTVIHGRLKEKDKQAALDAFTSGDKPLIVATSIVEVGIDVKGVDCLVLANADRFGTASLVQLRGRVGRSGDYGICLLISPSDDGSDFARLQAFAEETDDMRLAEMDFKERGWGQINGALQTGVPSTFFNLKKHAAILEKISEKINR</sequence>
<evidence type="ECO:0000256" key="6">
    <source>
        <dbReference type="ARBA" id="ARBA00023125"/>
    </source>
</evidence>
<dbReference type="PROSITE" id="PS51194">
    <property type="entry name" value="HELICASE_CTER"/>
    <property type="match status" value="1"/>
</dbReference>
<keyword evidence="4 10" id="KW-0347">Helicase</keyword>
<dbReference type="InterPro" id="IPR011545">
    <property type="entry name" value="DEAD/DEAH_box_helicase_dom"/>
</dbReference>
<dbReference type="Gene3D" id="3.40.50.300">
    <property type="entry name" value="P-loop containing nucleotide triphosphate hydrolases"/>
    <property type="match status" value="2"/>
</dbReference>
<dbReference type="InterPro" id="IPR001650">
    <property type="entry name" value="Helicase_C-like"/>
</dbReference>
<dbReference type="GO" id="GO:0003678">
    <property type="term" value="F:DNA helicase activity"/>
    <property type="evidence" value="ECO:0007669"/>
    <property type="project" value="TreeGrafter"/>
</dbReference>
<gene>
    <name evidence="10" type="ORF">A4H96_01285</name>
</gene>
<keyword evidence="3" id="KW-0378">Hydrolase</keyword>
<keyword evidence="2" id="KW-0227">DNA damage</keyword>
<dbReference type="EMBL" id="LVXZ01000013">
    <property type="protein sequence ID" value="OAP93219.1"/>
    <property type="molecule type" value="Genomic_DNA"/>
</dbReference>
<dbReference type="GO" id="GO:0005524">
    <property type="term" value="F:ATP binding"/>
    <property type="evidence" value="ECO:0007669"/>
    <property type="project" value="UniProtKB-KW"/>
</dbReference>
<dbReference type="AlphaFoldDB" id="A0A179BP75"/>
<dbReference type="GO" id="GO:0003677">
    <property type="term" value="F:DNA binding"/>
    <property type="evidence" value="ECO:0007669"/>
    <property type="project" value="UniProtKB-KW"/>
</dbReference>